<feature type="transmembrane region" description="Helical" evidence="5">
    <location>
        <begin position="12"/>
        <end position="33"/>
    </location>
</feature>
<gene>
    <name evidence="6" type="ORF">PPENT_87.1.T0170243</name>
</gene>
<organism evidence="6 7">
    <name type="scientific">Paramecium pentaurelia</name>
    <dbReference type="NCBI Taxonomy" id="43138"/>
    <lineage>
        <taxon>Eukaryota</taxon>
        <taxon>Sar</taxon>
        <taxon>Alveolata</taxon>
        <taxon>Ciliophora</taxon>
        <taxon>Intramacronucleata</taxon>
        <taxon>Oligohymenophorea</taxon>
        <taxon>Peniculida</taxon>
        <taxon>Parameciidae</taxon>
        <taxon>Paramecium</taxon>
    </lineage>
</organism>
<feature type="transmembrane region" description="Helical" evidence="5">
    <location>
        <begin position="45"/>
        <end position="67"/>
    </location>
</feature>
<dbReference type="PANTHER" id="PTHR23112:SF0">
    <property type="entry name" value="TRANSMEMBRANE PROTEIN 116"/>
    <property type="match status" value="1"/>
</dbReference>
<evidence type="ECO:0000256" key="4">
    <source>
        <dbReference type="ARBA" id="ARBA00023136"/>
    </source>
</evidence>
<comment type="subcellular location">
    <subcellularLocation>
        <location evidence="1">Membrane</location>
        <topology evidence="1">Multi-pass membrane protein</topology>
    </subcellularLocation>
</comment>
<feature type="transmembrane region" description="Helical" evidence="5">
    <location>
        <begin position="249"/>
        <end position="267"/>
    </location>
</feature>
<dbReference type="SUPFAM" id="SSF81321">
    <property type="entry name" value="Family A G protein-coupled receptor-like"/>
    <property type="match status" value="1"/>
</dbReference>
<feature type="transmembrane region" description="Helical" evidence="5">
    <location>
        <begin position="128"/>
        <end position="147"/>
    </location>
</feature>
<name>A0A8S1T865_9CILI</name>
<accession>A0A8S1T865</accession>
<dbReference type="PROSITE" id="PS51257">
    <property type="entry name" value="PROKAR_LIPOPROTEIN"/>
    <property type="match status" value="1"/>
</dbReference>
<dbReference type="EMBL" id="CAJJDO010000017">
    <property type="protein sequence ID" value="CAD8147988.1"/>
    <property type="molecule type" value="Genomic_DNA"/>
</dbReference>
<evidence type="ECO:0000313" key="6">
    <source>
        <dbReference type="EMBL" id="CAD8147988.1"/>
    </source>
</evidence>
<feature type="transmembrane region" description="Helical" evidence="5">
    <location>
        <begin position="215"/>
        <end position="237"/>
    </location>
</feature>
<evidence type="ECO:0000256" key="1">
    <source>
        <dbReference type="ARBA" id="ARBA00004141"/>
    </source>
</evidence>
<evidence type="ECO:0000256" key="2">
    <source>
        <dbReference type="ARBA" id="ARBA00022692"/>
    </source>
</evidence>
<evidence type="ECO:0008006" key="8">
    <source>
        <dbReference type="Google" id="ProtNLM"/>
    </source>
</evidence>
<dbReference type="GO" id="GO:0004930">
    <property type="term" value="F:G protein-coupled receptor activity"/>
    <property type="evidence" value="ECO:0007669"/>
    <property type="project" value="TreeGrafter"/>
</dbReference>
<keyword evidence="2 5" id="KW-0812">Transmembrane</keyword>
<dbReference type="PANTHER" id="PTHR23112">
    <property type="entry name" value="G PROTEIN-COUPLED RECEPTOR 157-RELATED"/>
    <property type="match status" value="1"/>
</dbReference>
<dbReference type="Proteomes" id="UP000689195">
    <property type="component" value="Unassembled WGS sequence"/>
</dbReference>
<keyword evidence="7" id="KW-1185">Reference proteome</keyword>
<dbReference type="GO" id="GO:0005886">
    <property type="term" value="C:plasma membrane"/>
    <property type="evidence" value="ECO:0007669"/>
    <property type="project" value="TreeGrafter"/>
</dbReference>
<evidence type="ECO:0000256" key="3">
    <source>
        <dbReference type="ARBA" id="ARBA00022989"/>
    </source>
</evidence>
<dbReference type="GO" id="GO:0007189">
    <property type="term" value="P:adenylate cyclase-activating G protein-coupled receptor signaling pathway"/>
    <property type="evidence" value="ECO:0007669"/>
    <property type="project" value="TreeGrafter"/>
</dbReference>
<reference evidence="6" key="1">
    <citation type="submission" date="2021-01" db="EMBL/GenBank/DDBJ databases">
        <authorList>
            <consortium name="Genoscope - CEA"/>
            <person name="William W."/>
        </authorList>
    </citation>
    <scope>NUCLEOTIDE SEQUENCE</scope>
</reference>
<proteinExistence type="predicted"/>
<keyword evidence="3 5" id="KW-1133">Transmembrane helix</keyword>
<sequence>MQQSEKYLIVRVIVIILCLLSMIGCSLILWTLFKTPRLSKNPGSIIQRMTIAQIIITFLMLFAQFYIDNDDNKIGAAFTISSNFCSFLGFNEIFFSSEYILYNVYFPINLYFSLKTQNFNFTKYFKQMEIISFMFSFVFTMTMLLIHDIKINFVGVCGLFLQEISTIFGSILAIITISVLILLIFIASEKSSFKTTLYNKDSEKFHFKYQKEFKIVNILYTTVFLVTYLIPTCLIFLSQSNNQNNNHYYLLPIIYPLGGILLFLIRINDPIVKKYLYNVLTGKKKKNQNNKLKDKLLQNQDFNIIEQISIDSGLEISVCNNKKLRYTVKQVLSEKQIQSDITLTSHFGSGFQTKLIKSNQELFILLLSIKNAINQCIQQKSYSFKNLKPFNFNHITKYSLYLQDDFKEMDQKYKNFNNLCLKDYVNELCYKRVIYCYSYASNTLIHLFSQMLNIDLDQLRTSLKIESNTKKIVNTKLPSSYGPIFLTYDNYFSIEIISKQHKLLLTKGGGLMNICKRYQIEYSKSKNGNTLLPAILGLYTIQIEEDRFINVVLKLNQLKINYPLQINQISIPEEQDHLIQQDVFGWIQLSLEKGQFKLFIAEKLFDDKFQIRIEDNDFKLSKSAAQDLLTILSKDIEEFCFFRNLTLSLVYFKLPTNRLDSMCKHENSLSYHYQLIKNSQQMTPLQMNEYFKGLGQFELDSKIGFVRIYIDNFWQEWEYIQENERCFYFDKLTEQLSEII</sequence>
<protein>
    <recommendedName>
        <fullName evidence="8">Transmembrane protein</fullName>
    </recommendedName>
</protein>
<feature type="transmembrane region" description="Helical" evidence="5">
    <location>
        <begin position="167"/>
        <end position="187"/>
    </location>
</feature>
<evidence type="ECO:0000313" key="7">
    <source>
        <dbReference type="Proteomes" id="UP000689195"/>
    </source>
</evidence>
<dbReference type="AlphaFoldDB" id="A0A8S1T865"/>
<comment type="caution">
    <text evidence="6">The sequence shown here is derived from an EMBL/GenBank/DDBJ whole genome shotgun (WGS) entry which is preliminary data.</text>
</comment>
<evidence type="ECO:0000256" key="5">
    <source>
        <dbReference type="SAM" id="Phobius"/>
    </source>
</evidence>
<keyword evidence="4 5" id="KW-0472">Membrane</keyword>
<dbReference type="OrthoDB" id="298042at2759"/>